<proteinExistence type="predicted"/>
<evidence type="ECO:0000313" key="1">
    <source>
        <dbReference type="EMBL" id="PNX70548.1"/>
    </source>
</evidence>
<feature type="non-terminal residue" evidence="1">
    <location>
        <position position="51"/>
    </location>
</feature>
<comment type="caution">
    <text evidence="1">The sequence shown here is derived from an EMBL/GenBank/DDBJ whole genome shotgun (WGS) entry which is preliminary data.</text>
</comment>
<reference evidence="1 2" key="1">
    <citation type="journal article" date="2014" name="Am. J. Bot.">
        <title>Genome assembly and annotation for red clover (Trifolium pratense; Fabaceae).</title>
        <authorList>
            <person name="Istvanek J."/>
            <person name="Jaros M."/>
            <person name="Krenek A."/>
            <person name="Repkova J."/>
        </authorList>
    </citation>
    <scope>NUCLEOTIDE SEQUENCE [LARGE SCALE GENOMIC DNA]</scope>
    <source>
        <strain evidence="2">cv. Tatra</strain>
        <tissue evidence="1">Young leaves</tissue>
    </source>
</reference>
<accession>A0A2K3KW94</accession>
<evidence type="ECO:0000313" key="2">
    <source>
        <dbReference type="Proteomes" id="UP000236291"/>
    </source>
</evidence>
<name>A0A2K3KW94_TRIPR</name>
<dbReference type="Proteomes" id="UP000236291">
    <property type="component" value="Unassembled WGS sequence"/>
</dbReference>
<gene>
    <name evidence="1" type="ORF">L195_g057503</name>
</gene>
<sequence>MKFWKNDEYEDECDEDEHLGFREEHRFLEFYEFFVGENRIVISPRLLWPKV</sequence>
<reference evidence="1 2" key="2">
    <citation type="journal article" date="2017" name="Front. Plant Sci.">
        <title>Gene Classification and Mining of Molecular Markers Useful in Red Clover (Trifolium pratense) Breeding.</title>
        <authorList>
            <person name="Istvanek J."/>
            <person name="Dluhosova J."/>
            <person name="Dluhos P."/>
            <person name="Patkova L."/>
            <person name="Nedelnik J."/>
            <person name="Repkova J."/>
        </authorList>
    </citation>
    <scope>NUCLEOTIDE SEQUENCE [LARGE SCALE GENOMIC DNA]</scope>
    <source>
        <strain evidence="2">cv. Tatra</strain>
        <tissue evidence="1">Young leaves</tissue>
    </source>
</reference>
<dbReference type="AlphaFoldDB" id="A0A2K3KW94"/>
<organism evidence="1 2">
    <name type="scientific">Trifolium pratense</name>
    <name type="common">Red clover</name>
    <dbReference type="NCBI Taxonomy" id="57577"/>
    <lineage>
        <taxon>Eukaryota</taxon>
        <taxon>Viridiplantae</taxon>
        <taxon>Streptophyta</taxon>
        <taxon>Embryophyta</taxon>
        <taxon>Tracheophyta</taxon>
        <taxon>Spermatophyta</taxon>
        <taxon>Magnoliopsida</taxon>
        <taxon>eudicotyledons</taxon>
        <taxon>Gunneridae</taxon>
        <taxon>Pentapetalae</taxon>
        <taxon>rosids</taxon>
        <taxon>fabids</taxon>
        <taxon>Fabales</taxon>
        <taxon>Fabaceae</taxon>
        <taxon>Papilionoideae</taxon>
        <taxon>50 kb inversion clade</taxon>
        <taxon>NPAAA clade</taxon>
        <taxon>Hologalegina</taxon>
        <taxon>IRL clade</taxon>
        <taxon>Trifolieae</taxon>
        <taxon>Trifolium</taxon>
    </lineage>
</organism>
<protein>
    <submittedName>
        <fullName evidence="1">Uncharacterized protein</fullName>
    </submittedName>
</protein>
<dbReference type="EMBL" id="ASHM01114289">
    <property type="protein sequence ID" value="PNX70548.1"/>
    <property type="molecule type" value="Genomic_DNA"/>
</dbReference>